<accession>M5TXT2</accession>
<dbReference type="EMBL" id="ANOH01000308">
    <property type="protein sequence ID" value="EMI54032.1"/>
    <property type="molecule type" value="Genomic_DNA"/>
</dbReference>
<proteinExistence type="predicted"/>
<comment type="caution">
    <text evidence="1">The sequence shown here is derived from an EMBL/GenBank/DDBJ whole genome shotgun (WGS) entry which is preliminary data.</text>
</comment>
<reference evidence="1 2" key="1">
    <citation type="journal article" date="2013" name="Mar. Genomics">
        <title>Expression of sulfatases in Rhodopirellula baltica and the diversity of sulfatases in the genus Rhodopirellula.</title>
        <authorList>
            <person name="Wegner C.E."/>
            <person name="Richter-Heitmann T."/>
            <person name="Klindworth A."/>
            <person name="Klockow C."/>
            <person name="Richter M."/>
            <person name="Achstetter T."/>
            <person name="Glockner F.O."/>
            <person name="Harder J."/>
        </authorList>
    </citation>
    <scope>NUCLEOTIDE SEQUENCE [LARGE SCALE GENOMIC DNA]</scope>
    <source>
        <strain evidence="1 2">SM41</strain>
    </source>
</reference>
<sequence>MVSVLEKPSYAVSRMAVRPRVGALSGLFNRPAENPSAYALRLTFLVECT</sequence>
<dbReference type="Proteomes" id="UP000011885">
    <property type="component" value="Unassembled WGS sequence"/>
</dbReference>
<name>M5TXT2_9BACT</name>
<keyword evidence="2" id="KW-1185">Reference proteome</keyword>
<evidence type="ECO:0000313" key="2">
    <source>
        <dbReference type="Proteomes" id="UP000011885"/>
    </source>
</evidence>
<protein>
    <submittedName>
        <fullName evidence="1">Uncharacterized protein</fullName>
    </submittedName>
</protein>
<evidence type="ECO:0000313" key="1">
    <source>
        <dbReference type="EMBL" id="EMI54032.1"/>
    </source>
</evidence>
<gene>
    <name evidence="1" type="ORF">RSSM_04533</name>
</gene>
<dbReference type="AlphaFoldDB" id="M5TXT2"/>
<organism evidence="1 2">
    <name type="scientific">Rhodopirellula sallentina SM41</name>
    <dbReference type="NCBI Taxonomy" id="1263870"/>
    <lineage>
        <taxon>Bacteria</taxon>
        <taxon>Pseudomonadati</taxon>
        <taxon>Planctomycetota</taxon>
        <taxon>Planctomycetia</taxon>
        <taxon>Pirellulales</taxon>
        <taxon>Pirellulaceae</taxon>
        <taxon>Rhodopirellula</taxon>
    </lineage>
</organism>